<evidence type="ECO:0000313" key="2">
    <source>
        <dbReference type="EMBL" id="CAH3024221.1"/>
    </source>
</evidence>
<reference evidence="2 3" key="1">
    <citation type="submission" date="2022-05" db="EMBL/GenBank/DDBJ databases">
        <authorList>
            <consortium name="Genoscope - CEA"/>
            <person name="William W."/>
        </authorList>
    </citation>
    <scope>NUCLEOTIDE SEQUENCE [LARGE SCALE GENOMIC DNA]</scope>
</reference>
<sequence length="58" mass="6305">MSAIRFVEIALLLSLLITYSFAAPKAVDHDSKVDKLDKIQLSGNDANDFLNNPAGSQQ</sequence>
<gene>
    <name evidence="2" type="ORF">PEVE_00022034</name>
</gene>
<protein>
    <submittedName>
        <fullName evidence="2">Uncharacterized protein</fullName>
    </submittedName>
</protein>
<feature type="signal peptide" evidence="1">
    <location>
        <begin position="1"/>
        <end position="22"/>
    </location>
</feature>
<dbReference type="Proteomes" id="UP001159427">
    <property type="component" value="Unassembled WGS sequence"/>
</dbReference>
<evidence type="ECO:0000256" key="1">
    <source>
        <dbReference type="SAM" id="SignalP"/>
    </source>
</evidence>
<comment type="caution">
    <text evidence="2">The sequence shown here is derived from an EMBL/GenBank/DDBJ whole genome shotgun (WGS) entry which is preliminary data.</text>
</comment>
<proteinExistence type="predicted"/>
<feature type="non-terminal residue" evidence="2">
    <location>
        <position position="58"/>
    </location>
</feature>
<accession>A0ABN8M3P3</accession>
<dbReference type="EMBL" id="CALNXI010000295">
    <property type="protein sequence ID" value="CAH3024221.1"/>
    <property type="molecule type" value="Genomic_DNA"/>
</dbReference>
<name>A0ABN8M3P3_9CNID</name>
<evidence type="ECO:0000313" key="3">
    <source>
        <dbReference type="Proteomes" id="UP001159427"/>
    </source>
</evidence>
<organism evidence="2 3">
    <name type="scientific">Porites evermanni</name>
    <dbReference type="NCBI Taxonomy" id="104178"/>
    <lineage>
        <taxon>Eukaryota</taxon>
        <taxon>Metazoa</taxon>
        <taxon>Cnidaria</taxon>
        <taxon>Anthozoa</taxon>
        <taxon>Hexacorallia</taxon>
        <taxon>Scleractinia</taxon>
        <taxon>Fungiina</taxon>
        <taxon>Poritidae</taxon>
        <taxon>Porites</taxon>
    </lineage>
</organism>
<keyword evidence="1" id="KW-0732">Signal</keyword>
<keyword evidence="3" id="KW-1185">Reference proteome</keyword>
<feature type="chain" id="PRO_5045240090" evidence="1">
    <location>
        <begin position="23"/>
        <end position="58"/>
    </location>
</feature>